<dbReference type="RefSeq" id="WP_184239224.1">
    <property type="nucleotide sequence ID" value="NZ_JACHMJ010000001.1"/>
</dbReference>
<dbReference type="AlphaFoldDB" id="A0A841ANJ0"/>
<organism evidence="10 11">
    <name type="scientific">Conyzicola lurida</name>
    <dbReference type="NCBI Taxonomy" id="1172621"/>
    <lineage>
        <taxon>Bacteria</taxon>
        <taxon>Bacillati</taxon>
        <taxon>Actinomycetota</taxon>
        <taxon>Actinomycetes</taxon>
        <taxon>Micrococcales</taxon>
        <taxon>Microbacteriaceae</taxon>
        <taxon>Conyzicola</taxon>
    </lineage>
</organism>
<accession>A0A841ANJ0</accession>
<dbReference type="CDD" id="cd00060">
    <property type="entry name" value="FHA"/>
    <property type="match status" value="1"/>
</dbReference>
<evidence type="ECO:0000256" key="4">
    <source>
        <dbReference type="ARBA" id="ARBA00022692"/>
    </source>
</evidence>
<evidence type="ECO:0000259" key="9">
    <source>
        <dbReference type="PROSITE" id="PS50006"/>
    </source>
</evidence>
<evidence type="ECO:0000256" key="7">
    <source>
        <dbReference type="SAM" id="MobiDB-lite"/>
    </source>
</evidence>
<dbReference type="InterPro" id="IPR008984">
    <property type="entry name" value="SMAD_FHA_dom_sf"/>
</dbReference>
<proteinExistence type="predicted"/>
<dbReference type="EMBL" id="JACHMJ010000001">
    <property type="protein sequence ID" value="MBB5844757.1"/>
    <property type="molecule type" value="Genomic_DNA"/>
</dbReference>
<comment type="subcellular location">
    <subcellularLocation>
        <location evidence="1">Cell membrane</location>
        <topology evidence="1">Multi-pass membrane protein</topology>
    </subcellularLocation>
</comment>
<keyword evidence="4 8" id="KW-0812">Transmembrane</keyword>
<feature type="domain" description="FHA" evidence="9">
    <location>
        <begin position="284"/>
        <end position="336"/>
    </location>
</feature>
<dbReference type="SUPFAM" id="SSF49879">
    <property type="entry name" value="SMAD/FHA domain"/>
    <property type="match status" value="1"/>
</dbReference>
<evidence type="ECO:0000256" key="2">
    <source>
        <dbReference type="ARBA" id="ARBA00022475"/>
    </source>
</evidence>
<dbReference type="Gene3D" id="2.60.200.20">
    <property type="match status" value="1"/>
</dbReference>
<name>A0A841ANJ0_9MICO</name>
<dbReference type="InterPro" id="IPR000253">
    <property type="entry name" value="FHA_dom"/>
</dbReference>
<evidence type="ECO:0000256" key="6">
    <source>
        <dbReference type="ARBA" id="ARBA00023136"/>
    </source>
</evidence>
<evidence type="ECO:0000256" key="3">
    <source>
        <dbReference type="ARBA" id="ARBA00022553"/>
    </source>
</evidence>
<evidence type="ECO:0000256" key="5">
    <source>
        <dbReference type="ARBA" id="ARBA00022989"/>
    </source>
</evidence>
<dbReference type="PROSITE" id="PS50006">
    <property type="entry name" value="FHA_DOMAIN"/>
    <property type="match status" value="1"/>
</dbReference>
<sequence length="377" mass="37709">MSFDGLGVLPAPLGRRALSFAVDAAIVAIAAIPAFIGYPLLLAAALAGDTGSGPVPLVLVIVGVVLADAVVIVQLVLHGLRGITVGKKLLGLRSVNVDTLEKPGFWRVVLRAIVLGASSIVPVAGPAVLLASPLWASNAQKRGWLDAVSRSVLVDARLGVDPYDATAMREARKARDRANAEPAPEVPSLATGTGAPTPFAPGTRSRSSIVGGAPATGALAEAAPATADPAGPVAPATPPAVPSTPATGSVGLPPGFGQAAAATPAAEALLLGENGLRYALKATAVIGRNPVADPAKPEAASIIVADETFSMSKTHARLELDADGVWVTDLSSSNGTAAVDTAGASSDLTAGTPAHVAWGGTVRFGDRVFTVHQSSSF</sequence>
<keyword evidence="2" id="KW-1003">Cell membrane</keyword>
<keyword evidence="6 8" id="KW-0472">Membrane</keyword>
<keyword evidence="3" id="KW-0597">Phosphoprotein</keyword>
<dbReference type="InterPro" id="IPR010432">
    <property type="entry name" value="RDD"/>
</dbReference>
<keyword evidence="5 8" id="KW-1133">Transmembrane helix</keyword>
<protein>
    <submittedName>
        <fullName evidence="10">Putative RDD family membrane protein YckC</fullName>
    </submittedName>
</protein>
<dbReference type="InterPro" id="IPR051791">
    <property type="entry name" value="Pra-immunoreactive"/>
</dbReference>
<dbReference type="Pfam" id="PF06271">
    <property type="entry name" value="RDD"/>
    <property type="match status" value="1"/>
</dbReference>
<feature type="region of interest" description="Disordered" evidence="7">
    <location>
        <begin position="171"/>
        <end position="245"/>
    </location>
</feature>
<comment type="caution">
    <text evidence="10">The sequence shown here is derived from an EMBL/GenBank/DDBJ whole genome shotgun (WGS) entry which is preliminary data.</text>
</comment>
<dbReference type="GO" id="GO:0005886">
    <property type="term" value="C:plasma membrane"/>
    <property type="evidence" value="ECO:0007669"/>
    <property type="project" value="UniProtKB-SubCell"/>
</dbReference>
<dbReference type="Proteomes" id="UP000536685">
    <property type="component" value="Unassembled WGS sequence"/>
</dbReference>
<feature type="transmembrane region" description="Helical" evidence="8">
    <location>
        <begin position="20"/>
        <end position="45"/>
    </location>
</feature>
<keyword evidence="11" id="KW-1185">Reference proteome</keyword>
<feature type="transmembrane region" description="Helical" evidence="8">
    <location>
        <begin position="57"/>
        <end position="77"/>
    </location>
</feature>
<reference evidence="10 11" key="1">
    <citation type="submission" date="2020-08" db="EMBL/GenBank/DDBJ databases">
        <title>Sequencing the genomes of 1000 actinobacteria strains.</title>
        <authorList>
            <person name="Klenk H.-P."/>
        </authorList>
    </citation>
    <scope>NUCLEOTIDE SEQUENCE [LARGE SCALE GENOMIC DNA]</scope>
    <source>
        <strain evidence="10 11">DSM 105784</strain>
    </source>
</reference>
<evidence type="ECO:0000313" key="11">
    <source>
        <dbReference type="Proteomes" id="UP000536685"/>
    </source>
</evidence>
<evidence type="ECO:0000256" key="1">
    <source>
        <dbReference type="ARBA" id="ARBA00004651"/>
    </source>
</evidence>
<evidence type="ECO:0000256" key="8">
    <source>
        <dbReference type="SAM" id="Phobius"/>
    </source>
</evidence>
<dbReference type="PANTHER" id="PTHR36115">
    <property type="entry name" value="PROLINE-RICH ANTIGEN HOMOLOG-RELATED"/>
    <property type="match status" value="1"/>
</dbReference>
<feature type="compositionally biased region" description="Low complexity" evidence="7">
    <location>
        <begin position="211"/>
        <end position="234"/>
    </location>
</feature>
<evidence type="ECO:0000313" key="10">
    <source>
        <dbReference type="EMBL" id="MBB5844757.1"/>
    </source>
</evidence>
<dbReference type="PANTHER" id="PTHR36115:SF6">
    <property type="entry name" value="PROLINE-RICH ANTIGEN HOMOLOG"/>
    <property type="match status" value="1"/>
</dbReference>
<dbReference type="Pfam" id="PF00498">
    <property type="entry name" value="FHA"/>
    <property type="match status" value="1"/>
</dbReference>
<gene>
    <name evidence="10" type="ORF">HD599_003080</name>
</gene>